<organism evidence="1 2">
    <name type="scientific">Geodia barretti</name>
    <name type="common">Barrett's horny sponge</name>
    <dbReference type="NCBI Taxonomy" id="519541"/>
    <lineage>
        <taxon>Eukaryota</taxon>
        <taxon>Metazoa</taxon>
        <taxon>Porifera</taxon>
        <taxon>Demospongiae</taxon>
        <taxon>Heteroscleromorpha</taxon>
        <taxon>Tetractinellida</taxon>
        <taxon>Astrophorina</taxon>
        <taxon>Geodiidae</taxon>
        <taxon>Geodia</taxon>
    </lineage>
</organism>
<protein>
    <submittedName>
        <fullName evidence="1">Uncharacterized protein</fullName>
    </submittedName>
</protein>
<evidence type="ECO:0000313" key="1">
    <source>
        <dbReference type="EMBL" id="CAI8046460.1"/>
    </source>
</evidence>
<reference evidence="1" key="1">
    <citation type="submission" date="2023-03" db="EMBL/GenBank/DDBJ databases">
        <authorList>
            <person name="Steffen K."/>
            <person name="Cardenas P."/>
        </authorList>
    </citation>
    <scope>NUCLEOTIDE SEQUENCE</scope>
</reference>
<dbReference type="AlphaFoldDB" id="A0AA35TDS5"/>
<sequence>MCHLVHRAVRLRQIHTCFGSGK</sequence>
<evidence type="ECO:0000313" key="2">
    <source>
        <dbReference type="Proteomes" id="UP001174909"/>
    </source>
</evidence>
<comment type="caution">
    <text evidence="1">The sequence shown here is derived from an EMBL/GenBank/DDBJ whole genome shotgun (WGS) entry which is preliminary data.</text>
</comment>
<name>A0AA35TDS5_GEOBA</name>
<accession>A0AA35TDS5</accession>
<keyword evidence="2" id="KW-1185">Reference proteome</keyword>
<gene>
    <name evidence="1" type="ORF">GBAR_LOCUS25701</name>
</gene>
<dbReference type="EMBL" id="CASHTH010003565">
    <property type="protein sequence ID" value="CAI8046460.1"/>
    <property type="molecule type" value="Genomic_DNA"/>
</dbReference>
<proteinExistence type="predicted"/>
<dbReference type="Proteomes" id="UP001174909">
    <property type="component" value="Unassembled WGS sequence"/>
</dbReference>